<feature type="chain" id="PRO_5040193193" description="Neutral ceramidase" evidence="8">
    <location>
        <begin position="22"/>
        <end position="710"/>
    </location>
</feature>
<comment type="cofactor">
    <cofactor evidence="6">
        <name>Zn(2+)</name>
        <dbReference type="ChEBI" id="CHEBI:29105"/>
    </cofactor>
    <text evidence="6">Binds 1 zinc ion per subunit.</text>
</comment>
<dbReference type="InterPro" id="IPR031331">
    <property type="entry name" value="NEUT/ALK_ceramidase_C"/>
</dbReference>
<keyword evidence="12" id="KW-1185">Reference proteome</keyword>
<keyword evidence="4 7" id="KW-0378">Hydrolase</keyword>
<feature type="binding site" evidence="6">
    <location>
        <position position="501"/>
    </location>
    <ligand>
        <name>Zn(2+)</name>
        <dbReference type="ChEBI" id="CHEBI:29105"/>
    </ligand>
</feature>
<feature type="active site" description="Nucleophile" evidence="5">
    <location>
        <position position="273"/>
    </location>
</feature>
<protein>
    <recommendedName>
        <fullName evidence="3 7">Neutral ceramidase</fullName>
        <ecNumber evidence="2 7">3.5.1.23</ecNumber>
    </recommendedName>
</protein>
<dbReference type="InterPro" id="IPR031329">
    <property type="entry name" value="NEUT/ALK_ceramidase_N"/>
</dbReference>
<dbReference type="PANTHER" id="PTHR12670:SF1">
    <property type="entry name" value="NEUTRAL CERAMIDASE"/>
    <property type="match status" value="1"/>
</dbReference>
<evidence type="ECO:0000256" key="3">
    <source>
        <dbReference type="ARBA" id="ARBA00019235"/>
    </source>
</evidence>
<dbReference type="GO" id="GO:0046514">
    <property type="term" value="P:ceramide catabolic process"/>
    <property type="evidence" value="ECO:0007669"/>
    <property type="project" value="InterPro"/>
</dbReference>
<sequence length="710" mass="78530">MPSVLRQVCLILASFVAFCEAAYKIGVGIGDVTGPAVGIPFMGYANLRQRGEGLHLRQFARAFIIDDSYEKLVFVSVDVGMGAHGVRMKVLKRLREKFGEEFSERNLMISGTHTHSAPGGFLMHFMFDISTMGFVPETYDALVSGIVTSITRARSNMRKGTILFSTGEVFDANTNRSPSAYDNNPESEKARFEYNVDKRLIQLKFVAETGQPMGVLNWFPVHPTSMNNTNTLISSDNVGLASVLFEQQMNPGRPIGKGPFVAAFASSNLGDVSPNLRSPVCLKTGEPCDMLTSSCPDEHDMCVALGPGEDMFQSTKIIAQRILATAISLWNDPNSWEVKGPVRMVHQFVNMAKREAIYQDPNTGQIRQVHGCKPAMGHSFAAGTTDGPGLFAFKQGTKSPDNPLWNSVSRILPNASAESVSCHGGKPILLSTGEMNFPFQWQPEIVPTHLATIGQLAVACVPGEFTTMAGRRLRTALRNRLGLADDTHVIIAGLCNEYSDYITTPEEYEVQRYEGASTIYGPETLPLYIRQYEDLADHILRKMDPERGPVPPEFLNKLIVLTPPVLYDAPPYDQDFGACLQHPPLNVTRGETVNTTFVSGHLRNNMMRGSSFLLVEHLPINGNKWEVVATDANWETIITWKRQSLLLGTSAVVIKWTVPEDAPFGKYRIKHQGYSKPVIGALHQYQGLSRVFQVVPKDLPYSYDVPQIHE</sequence>
<dbReference type="PANTHER" id="PTHR12670">
    <property type="entry name" value="CERAMIDASE"/>
    <property type="match status" value="1"/>
</dbReference>
<dbReference type="Proteomes" id="UP001152759">
    <property type="component" value="Chromosome 3"/>
</dbReference>
<keyword evidence="7" id="KW-0443">Lipid metabolism</keyword>
<evidence type="ECO:0000256" key="5">
    <source>
        <dbReference type="PIRSR" id="PIRSR606823-1"/>
    </source>
</evidence>
<evidence type="ECO:0000313" key="12">
    <source>
        <dbReference type="Proteomes" id="UP001152759"/>
    </source>
</evidence>
<feature type="domain" description="Neutral/alkaline non-lysosomal ceramidase N-terminal" evidence="9">
    <location>
        <begin position="23"/>
        <end position="529"/>
    </location>
</feature>
<dbReference type="InterPro" id="IPR006823">
    <property type="entry name" value="Ceramidase_alk"/>
</dbReference>
<feature type="binding site" evidence="6">
    <location>
        <position position="464"/>
    </location>
    <ligand>
        <name>Zn(2+)</name>
        <dbReference type="ChEBI" id="CHEBI:29105"/>
    </ligand>
</feature>
<accession>A0A9P0AB40</accession>
<gene>
    <name evidence="11" type="ORF">BEMITA_LOCUS5936</name>
</gene>
<keyword evidence="6" id="KW-0479">Metal-binding</keyword>
<dbReference type="GO" id="GO:0016020">
    <property type="term" value="C:membrane"/>
    <property type="evidence" value="ECO:0007669"/>
    <property type="project" value="GOC"/>
</dbReference>
<evidence type="ECO:0000256" key="8">
    <source>
        <dbReference type="SAM" id="SignalP"/>
    </source>
</evidence>
<name>A0A9P0AB40_BEMTA</name>
<organism evidence="11 12">
    <name type="scientific">Bemisia tabaci</name>
    <name type="common">Sweetpotato whitefly</name>
    <name type="synonym">Aleurodes tabaci</name>
    <dbReference type="NCBI Taxonomy" id="7038"/>
    <lineage>
        <taxon>Eukaryota</taxon>
        <taxon>Metazoa</taxon>
        <taxon>Ecdysozoa</taxon>
        <taxon>Arthropoda</taxon>
        <taxon>Hexapoda</taxon>
        <taxon>Insecta</taxon>
        <taxon>Pterygota</taxon>
        <taxon>Neoptera</taxon>
        <taxon>Paraneoptera</taxon>
        <taxon>Hemiptera</taxon>
        <taxon>Sternorrhyncha</taxon>
        <taxon>Aleyrodoidea</taxon>
        <taxon>Aleyrodidae</taxon>
        <taxon>Aleyrodinae</taxon>
        <taxon>Bemisia</taxon>
    </lineage>
</organism>
<feature type="binding site" evidence="6">
    <location>
        <position position="222"/>
    </location>
    <ligand>
        <name>Zn(2+)</name>
        <dbReference type="ChEBI" id="CHEBI:29105"/>
    </ligand>
</feature>
<evidence type="ECO:0000259" key="9">
    <source>
        <dbReference type="Pfam" id="PF04734"/>
    </source>
</evidence>
<feature type="binding site" evidence="6">
    <location>
        <position position="113"/>
    </location>
    <ligand>
        <name>Zn(2+)</name>
        <dbReference type="ChEBI" id="CHEBI:29105"/>
    </ligand>
</feature>
<keyword evidence="7" id="KW-0746">Sphingolipid metabolism</keyword>
<proteinExistence type="inferred from homology"/>
<dbReference type="InterPro" id="IPR038445">
    <property type="entry name" value="NCDase_C_sf"/>
</dbReference>
<evidence type="ECO:0000256" key="2">
    <source>
        <dbReference type="ARBA" id="ARBA00011891"/>
    </source>
</evidence>
<evidence type="ECO:0000256" key="6">
    <source>
        <dbReference type="PIRSR" id="PIRSR606823-2"/>
    </source>
</evidence>
<dbReference type="AlphaFoldDB" id="A0A9P0AB40"/>
<comment type="catalytic activity">
    <reaction evidence="7">
        <text>an N-acylsphing-4-enine + H2O = sphing-4-enine + a fatty acid</text>
        <dbReference type="Rhea" id="RHEA:20856"/>
        <dbReference type="ChEBI" id="CHEBI:15377"/>
        <dbReference type="ChEBI" id="CHEBI:28868"/>
        <dbReference type="ChEBI" id="CHEBI:52639"/>
        <dbReference type="ChEBI" id="CHEBI:57756"/>
        <dbReference type="EC" id="3.5.1.23"/>
    </reaction>
</comment>
<dbReference type="EC" id="3.5.1.23" evidence="2 7"/>
<dbReference type="Pfam" id="PF04734">
    <property type="entry name" value="Ceramidase_alk"/>
    <property type="match status" value="1"/>
</dbReference>
<keyword evidence="6" id="KW-0862">Zinc</keyword>
<dbReference type="EMBL" id="OU963864">
    <property type="protein sequence ID" value="CAH0386870.1"/>
    <property type="molecule type" value="Genomic_DNA"/>
</dbReference>
<dbReference type="Gene3D" id="2.60.40.2300">
    <property type="entry name" value="Neutral/alkaline non-lysosomal ceramidase, C-terminal domain"/>
    <property type="match status" value="1"/>
</dbReference>
<evidence type="ECO:0000256" key="4">
    <source>
        <dbReference type="ARBA" id="ARBA00022801"/>
    </source>
</evidence>
<feature type="domain" description="Neutral/alkaline non-lysosomal ceramidase C-terminal" evidence="10">
    <location>
        <begin position="534"/>
        <end position="694"/>
    </location>
</feature>
<evidence type="ECO:0000313" key="11">
    <source>
        <dbReference type="EMBL" id="CAH0386870.1"/>
    </source>
</evidence>
<evidence type="ECO:0000256" key="7">
    <source>
        <dbReference type="RuleBase" id="RU366019"/>
    </source>
</evidence>
<reference evidence="11" key="1">
    <citation type="submission" date="2021-12" db="EMBL/GenBank/DDBJ databases">
        <authorList>
            <person name="King R."/>
        </authorList>
    </citation>
    <scope>NUCLEOTIDE SEQUENCE</scope>
</reference>
<dbReference type="GO" id="GO:0017040">
    <property type="term" value="F:N-acylsphingosine amidohydrolase activity"/>
    <property type="evidence" value="ECO:0007669"/>
    <property type="project" value="UniProtKB-UniRule"/>
</dbReference>
<evidence type="ECO:0000256" key="1">
    <source>
        <dbReference type="ARBA" id="ARBA00009835"/>
    </source>
</evidence>
<dbReference type="GO" id="GO:0005576">
    <property type="term" value="C:extracellular region"/>
    <property type="evidence" value="ECO:0007669"/>
    <property type="project" value="TreeGrafter"/>
</dbReference>
<feature type="signal peptide" evidence="8">
    <location>
        <begin position="1"/>
        <end position="21"/>
    </location>
</feature>
<keyword evidence="8" id="KW-0732">Signal</keyword>
<comment type="similarity">
    <text evidence="1 7">Belongs to the neutral ceramidase family.</text>
</comment>
<dbReference type="GO" id="GO:0046872">
    <property type="term" value="F:metal ion binding"/>
    <property type="evidence" value="ECO:0007669"/>
    <property type="project" value="UniProtKB-KW"/>
</dbReference>
<dbReference type="GO" id="GO:0046512">
    <property type="term" value="P:sphingosine biosynthetic process"/>
    <property type="evidence" value="ECO:0007669"/>
    <property type="project" value="TreeGrafter"/>
</dbReference>
<dbReference type="GO" id="GO:0042759">
    <property type="term" value="P:long-chain fatty acid biosynthetic process"/>
    <property type="evidence" value="ECO:0007669"/>
    <property type="project" value="TreeGrafter"/>
</dbReference>
<dbReference type="Pfam" id="PF17048">
    <property type="entry name" value="Ceramidse_alk_C"/>
    <property type="match status" value="1"/>
</dbReference>
<evidence type="ECO:0000259" key="10">
    <source>
        <dbReference type="Pfam" id="PF17048"/>
    </source>
</evidence>